<dbReference type="PANTHER" id="PTHR21087:SF16">
    <property type="entry name" value="SHIKIMATE KINASE 1, CHLOROPLASTIC"/>
    <property type="match status" value="1"/>
</dbReference>
<proteinExistence type="inferred from homology"/>
<dbReference type="EMBL" id="BAABCS010000003">
    <property type="protein sequence ID" value="GAA4042399.1"/>
    <property type="molecule type" value="Genomic_DNA"/>
</dbReference>
<keyword evidence="3 7" id="KW-0547">Nucleotide-binding</keyword>
<dbReference type="InterPro" id="IPR031322">
    <property type="entry name" value="Shikimate/glucono_kinase"/>
</dbReference>
<feature type="binding site" evidence="7">
    <location>
        <position position="33"/>
    </location>
    <ligand>
        <name>substrate</name>
    </ligand>
</feature>
<comment type="caution">
    <text evidence="7">Lacks conserved residue(s) required for the propagation of feature annotation.</text>
</comment>
<dbReference type="PANTHER" id="PTHR21087">
    <property type="entry name" value="SHIKIMATE KINASE"/>
    <property type="match status" value="1"/>
</dbReference>
<evidence type="ECO:0000256" key="5">
    <source>
        <dbReference type="ARBA" id="ARBA00022840"/>
    </source>
</evidence>
<dbReference type="PRINTS" id="PR01100">
    <property type="entry name" value="SHIKIMTKNASE"/>
</dbReference>
<evidence type="ECO:0000256" key="7">
    <source>
        <dbReference type="HAMAP-Rule" id="MF_00109"/>
    </source>
</evidence>
<dbReference type="CDD" id="cd00464">
    <property type="entry name" value="SK"/>
    <property type="match status" value="1"/>
</dbReference>
<comment type="function">
    <text evidence="7">Catalyzes the specific phosphorylation of the 3-hydroxyl group of shikimic acid using ATP as a cosubstrate.</text>
</comment>
<comment type="catalytic activity">
    <reaction evidence="7">
        <text>shikimate + ATP = 3-phosphoshikimate + ADP + H(+)</text>
        <dbReference type="Rhea" id="RHEA:13121"/>
        <dbReference type="ChEBI" id="CHEBI:15378"/>
        <dbReference type="ChEBI" id="CHEBI:30616"/>
        <dbReference type="ChEBI" id="CHEBI:36208"/>
        <dbReference type="ChEBI" id="CHEBI:145989"/>
        <dbReference type="ChEBI" id="CHEBI:456216"/>
        <dbReference type="EC" id="2.7.1.71"/>
    </reaction>
</comment>
<organism evidence="8 9">
    <name type="scientific">Flavobacterium chungnamense</name>
    <dbReference type="NCBI Taxonomy" id="706182"/>
    <lineage>
        <taxon>Bacteria</taxon>
        <taxon>Pseudomonadati</taxon>
        <taxon>Bacteroidota</taxon>
        <taxon>Flavobacteriia</taxon>
        <taxon>Flavobacteriales</taxon>
        <taxon>Flavobacteriaceae</taxon>
        <taxon>Flavobacterium</taxon>
    </lineage>
</organism>
<comment type="subcellular location">
    <subcellularLocation>
        <location evidence="7">Cytoplasm</location>
    </subcellularLocation>
</comment>
<keyword evidence="6 7" id="KW-0057">Aromatic amino acid biosynthesis</keyword>
<dbReference type="Proteomes" id="UP001500426">
    <property type="component" value="Unassembled WGS sequence"/>
</dbReference>
<gene>
    <name evidence="7" type="primary">aroK</name>
    <name evidence="8" type="ORF">GCM10022388_04050</name>
</gene>
<feature type="binding site" evidence="7">
    <location>
        <position position="80"/>
    </location>
    <ligand>
        <name>substrate</name>
    </ligand>
</feature>
<feature type="binding site" evidence="7">
    <location>
        <position position="15"/>
    </location>
    <ligand>
        <name>Mg(2+)</name>
        <dbReference type="ChEBI" id="CHEBI:18420"/>
    </ligand>
</feature>
<feature type="binding site" evidence="7">
    <location>
        <begin position="11"/>
        <end position="16"/>
    </location>
    <ligand>
        <name>ATP</name>
        <dbReference type="ChEBI" id="CHEBI:30616"/>
    </ligand>
</feature>
<comment type="similarity">
    <text evidence="7">Belongs to the shikimate kinase family.</text>
</comment>
<evidence type="ECO:0000256" key="4">
    <source>
        <dbReference type="ARBA" id="ARBA00022777"/>
    </source>
</evidence>
<dbReference type="InterPro" id="IPR000623">
    <property type="entry name" value="Shikimate_kinase/TSH1"/>
</dbReference>
<sequence>MKKVVLIGYMGSGKSVVSKKIAQQIEFSVVELDEMIEEKCEMSIETLFSTKGELFFRKQEHQLFLELLSEEKNMVISTGGGTPCYFNNHELLNGDNVVSIYLKASIDTLYNRLLKGKQKRPLIANLDDSEIKEFIAKHLFDRSFYYNQATFKVNVDDKSINEVVAEITSLLA</sequence>
<dbReference type="InterPro" id="IPR027417">
    <property type="entry name" value="P-loop_NTPase"/>
</dbReference>
<keyword evidence="7" id="KW-0963">Cytoplasm</keyword>
<dbReference type="Pfam" id="PF01202">
    <property type="entry name" value="SKI"/>
    <property type="match status" value="1"/>
</dbReference>
<reference evidence="9" key="1">
    <citation type="journal article" date="2019" name="Int. J. Syst. Evol. Microbiol.">
        <title>The Global Catalogue of Microorganisms (GCM) 10K type strain sequencing project: providing services to taxonomists for standard genome sequencing and annotation.</title>
        <authorList>
            <consortium name="The Broad Institute Genomics Platform"/>
            <consortium name="The Broad Institute Genome Sequencing Center for Infectious Disease"/>
            <person name="Wu L."/>
            <person name="Ma J."/>
        </authorList>
    </citation>
    <scope>NUCLEOTIDE SEQUENCE [LARGE SCALE GENOMIC DNA]</scope>
    <source>
        <strain evidence="9">JCM 17068</strain>
    </source>
</reference>
<keyword evidence="9" id="KW-1185">Reference proteome</keyword>
<feature type="binding site" evidence="7">
    <location>
        <position position="57"/>
    </location>
    <ligand>
        <name>substrate</name>
    </ligand>
</feature>
<comment type="cofactor">
    <cofactor evidence="7">
        <name>Mg(2+)</name>
        <dbReference type="ChEBI" id="CHEBI:18420"/>
    </cofactor>
    <text evidence="7">Binds 1 Mg(2+) ion per subunit.</text>
</comment>
<feature type="binding site" evidence="7">
    <location>
        <position position="120"/>
    </location>
    <ligand>
        <name>ATP</name>
        <dbReference type="ChEBI" id="CHEBI:30616"/>
    </ligand>
</feature>
<dbReference type="RefSeq" id="WP_345089927.1">
    <property type="nucleotide sequence ID" value="NZ_BAABCS010000003.1"/>
</dbReference>
<accession>A0ABP7UGL1</accession>
<dbReference type="EC" id="2.7.1.71" evidence="7"/>
<evidence type="ECO:0000313" key="9">
    <source>
        <dbReference type="Proteomes" id="UP001500426"/>
    </source>
</evidence>
<keyword evidence="7" id="KW-0460">Magnesium</keyword>
<dbReference type="Gene3D" id="3.40.50.300">
    <property type="entry name" value="P-loop containing nucleotide triphosphate hydrolases"/>
    <property type="match status" value="1"/>
</dbReference>
<dbReference type="SUPFAM" id="SSF52540">
    <property type="entry name" value="P-loop containing nucleoside triphosphate hydrolases"/>
    <property type="match status" value="1"/>
</dbReference>
<keyword evidence="7" id="KW-0479">Metal-binding</keyword>
<feature type="binding site" evidence="7">
    <location>
        <position position="142"/>
    </location>
    <ligand>
        <name>substrate</name>
    </ligand>
</feature>
<comment type="subunit">
    <text evidence="7">Monomer.</text>
</comment>
<keyword evidence="4 7" id="KW-0418">Kinase</keyword>
<evidence type="ECO:0000256" key="6">
    <source>
        <dbReference type="ARBA" id="ARBA00023141"/>
    </source>
</evidence>
<name>A0ABP7UGL1_9FLAO</name>
<comment type="caution">
    <text evidence="8">The sequence shown here is derived from an EMBL/GenBank/DDBJ whole genome shotgun (WGS) entry which is preliminary data.</text>
</comment>
<dbReference type="HAMAP" id="MF_00109">
    <property type="entry name" value="Shikimate_kinase"/>
    <property type="match status" value="1"/>
</dbReference>
<evidence type="ECO:0000256" key="2">
    <source>
        <dbReference type="ARBA" id="ARBA00022679"/>
    </source>
</evidence>
<keyword evidence="2 7" id="KW-0808">Transferase</keyword>
<keyword evidence="1 7" id="KW-0028">Amino-acid biosynthesis</keyword>
<keyword evidence="5 7" id="KW-0067">ATP-binding</keyword>
<protein>
    <recommendedName>
        <fullName evidence="7">Shikimate kinase</fullName>
        <shortName evidence="7">SK</shortName>
        <ecNumber evidence="7">2.7.1.71</ecNumber>
    </recommendedName>
</protein>
<evidence type="ECO:0000313" key="8">
    <source>
        <dbReference type="EMBL" id="GAA4042399.1"/>
    </source>
</evidence>
<comment type="pathway">
    <text evidence="7">Metabolic intermediate biosynthesis; chorismate biosynthesis; chorismate from D-erythrose 4-phosphate and phosphoenolpyruvate: step 5/7.</text>
</comment>
<evidence type="ECO:0000256" key="3">
    <source>
        <dbReference type="ARBA" id="ARBA00022741"/>
    </source>
</evidence>
<evidence type="ECO:0000256" key="1">
    <source>
        <dbReference type="ARBA" id="ARBA00022605"/>
    </source>
</evidence>
<dbReference type="GO" id="GO:0016301">
    <property type="term" value="F:kinase activity"/>
    <property type="evidence" value="ECO:0007669"/>
    <property type="project" value="UniProtKB-KW"/>
</dbReference>